<evidence type="ECO:0000313" key="3">
    <source>
        <dbReference type="Proteomes" id="UP000012488"/>
    </source>
</evidence>
<dbReference type="GO" id="GO:0008270">
    <property type="term" value="F:zinc ion binding"/>
    <property type="evidence" value="ECO:0007669"/>
    <property type="project" value="InterPro"/>
</dbReference>
<protein>
    <submittedName>
        <fullName evidence="2">MucR family transcriptional regulator</fullName>
    </submittedName>
</protein>
<comment type="similarity">
    <text evidence="1">Belongs to the ros/MucR family.</text>
</comment>
<sequence>MSEEIYDLTPGIDTAVDYTVNIVANYLRVNHVPAADVPGLIRAVHAAISGLTRAAEPRAAGADALDKPTTAQIRKSVSPDAIVSFIDGRPYKSMKRHLTANGLDPKAYRERYGLPSDYPMVAASYAEKRSALAKAIGLGQHGGQAQRKPLHAVA</sequence>
<gene>
    <name evidence="2" type="ORF">MMSR116_11110</name>
</gene>
<dbReference type="RefSeq" id="WP_010683130.1">
    <property type="nucleotide sequence ID" value="NZ_CP043538.1"/>
</dbReference>
<dbReference type="Pfam" id="PF05443">
    <property type="entry name" value="ROS_MUCR"/>
    <property type="match status" value="1"/>
</dbReference>
<dbReference type="AlphaFoldDB" id="A0A6B9FK28"/>
<evidence type="ECO:0000256" key="1">
    <source>
        <dbReference type="ARBA" id="ARBA00007031"/>
    </source>
</evidence>
<reference evidence="2 3" key="1">
    <citation type="journal article" date="2012" name="Genet. Mol. Biol.">
        <title>Analysis of 16S rRNA and mxaF genes revealing insights into Methylobacterium niche-specific plant association.</title>
        <authorList>
            <person name="Dourado M.N."/>
            <person name="Andreote F.D."/>
            <person name="Dini-Andreote F."/>
            <person name="Conti R."/>
            <person name="Araujo J.M."/>
            <person name="Araujo W.L."/>
        </authorList>
    </citation>
    <scope>NUCLEOTIDE SEQUENCE [LARGE SCALE GENOMIC DNA]</scope>
    <source>
        <strain evidence="2 3">SR1.6/6</strain>
    </source>
</reference>
<dbReference type="Gene3D" id="1.10.10.1550">
    <property type="entry name" value="ROS/MUCR transcriptional regulator protein"/>
    <property type="match status" value="1"/>
</dbReference>
<dbReference type="Proteomes" id="UP000012488">
    <property type="component" value="Chromosome"/>
</dbReference>
<dbReference type="InterPro" id="IPR041920">
    <property type="entry name" value="ROS/MUCR_sf"/>
</dbReference>
<organism evidence="2 3">
    <name type="scientific">Methylobacterium mesophilicum SR1.6/6</name>
    <dbReference type="NCBI Taxonomy" id="908290"/>
    <lineage>
        <taxon>Bacteria</taxon>
        <taxon>Pseudomonadati</taxon>
        <taxon>Pseudomonadota</taxon>
        <taxon>Alphaproteobacteria</taxon>
        <taxon>Hyphomicrobiales</taxon>
        <taxon>Methylobacteriaceae</taxon>
        <taxon>Methylobacterium</taxon>
    </lineage>
</organism>
<accession>A0A6B9FK28</accession>
<reference evidence="2 3" key="2">
    <citation type="journal article" date="2013" name="Genome Announc.">
        <title>Draft Genome Sequence of Methylobacterium mesophilicum Strain SR1.6/6, Isolated from Citrus sinensis.</title>
        <authorList>
            <person name="Marinho Almeida D."/>
            <person name="Dini-Andreote F."/>
            <person name="Camargo Neves A.A."/>
            <person name="Juca Ramos R.T."/>
            <person name="Andreote F.D."/>
            <person name="Carneiro A.R."/>
            <person name="Oliveira de Souza Lima A."/>
            <person name="Caracciolo Gomes de Sa P.H."/>
            <person name="Ribeiro Barbosa M.S."/>
            <person name="Araujo W.L."/>
            <person name="Silva A."/>
        </authorList>
    </citation>
    <scope>NUCLEOTIDE SEQUENCE [LARGE SCALE GENOMIC DNA]</scope>
    <source>
        <strain evidence="2 3">SR1.6/6</strain>
    </source>
</reference>
<evidence type="ECO:0000313" key="2">
    <source>
        <dbReference type="EMBL" id="QGY02362.1"/>
    </source>
</evidence>
<dbReference type="OrthoDB" id="8005028at2"/>
<dbReference type="GO" id="GO:0003677">
    <property type="term" value="F:DNA binding"/>
    <property type="evidence" value="ECO:0007669"/>
    <property type="project" value="InterPro"/>
</dbReference>
<dbReference type="InterPro" id="IPR008807">
    <property type="entry name" value="ROS_MUCR"/>
</dbReference>
<dbReference type="EMBL" id="CP043538">
    <property type="protein sequence ID" value="QGY02362.1"/>
    <property type="molecule type" value="Genomic_DNA"/>
</dbReference>
<dbReference type="KEGG" id="mmes:MMSR116_11110"/>
<proteinExistence type="inferred from homology"/>
<dbReference type="GO" id="GO:0006355">
    <property type="term" value="P:regulation of DNA-templated transcription"/>
    <property type="evidence" value="ECO:0007669"/>
    <property type="project" value="InterPro"/>
</dbReference>
<name>A0A6B9FK28_9HYPH</name>